<name>A0A1H0B858_9EURY</name>
<dbReference type="OrthoDB" id="293768at2157"/>
<feature type="transmembrane region" description="Helical" evidence="1">
    <location>
        <begin position="496"/>
        <end position="520"/>
    </location>
</feature>
<protein>
    <recommendedName>
        <fullName evidence="2">Envelope protein N-terminal domain-containing protein</fullName>
    </recommendedName>
</protein>
<dbReference type="EMBL" id="FNIA01000035">
    <property type="protein sequence ID" value="SDN41762.1"/>
    <property type="molecule type" value="Genomic_DNA"/>
</dbReference>
<keyword evidence="1" id="KW-0472">Membrane</keyword>
<evidence type="ECO:0000313" key="3">
    <source>
        <dbReference type="EMBL" id="SDN41762.1"/>
    </source>
</evidence>
<dbReference type="AlphaFoldDB" id="A0A1H0B858"/>
<evidence type="ECO:0000313" key="4">
    <source>
        <dbReference type="Proteomes" id="UP000199370"/>
    </source>
</evidence>
<evidence type="ECO:0000259" key="2">
    <source>
        <dbReference type="Pfam" id="PF26255"/>
    </source>
</evidence>
<sequence length="525" mass="56754">MKARQSAVMVMAALLVSTTLVAPAAAAAPDDDDDGDGFAGDPCGRDAIAIGIDILQGNLDKSTECRIEEIRQGNKQQEMQDIHSRSETLAVYSDSFLDGQANSLEHARTVAWTKAEVAALNALENNSTQAQTRRAAISAVEEYYSILLRNLAADRNAKWEDFMYLARTVEMEELNQSTFEIDYATYDDRLNHGLGEYNLTDTMNYTLPNGSVIEFEAMHGHASGSHVGGGGIGSHSGPLVQGATWPNSDDYGPEDVEYIHVLSTFENDTVMVYNSSRWWTTIERIESQNQQMLDNLNSTVNGLYGSYVRGNLDIEEYQSTQAAAMDSSQNLRETGWMFWATHSLAQAGATVPNLSTTGSMTIQTAETTPNNSTEELTGLMVGDPPDGSGTWTVGTTYNPANSSGSLTFLVSATNRSVELSEPFTLVRAEDADGNEIAVVESQEYQYRTNNYSELGEKLDRLIELRRIEQQRIEEASNSTGGTGNIGWPGLGGAGGLALGGGVVTIAIAAVLVGIGLKLYVEVMTP</sequence>
<dbReference type="Pfam" id="PF26255">
    <property type="entry name" value="Viral_env_HRPV"/>
    <property type="match status" value="1"/>
</dbReference>
<dbReference type="InterPro" id="IPR058677">
    <property type="entry name" value="ORF4_N"/>
</dbReference>
<dbReference type="STRING" id="996166.SAMN05192554_1354"/>
<feature type="domain" description="Envelope protein N-terminal" evidence="2">
    <location>
        <begin position="60"/>
        <end position="348"/>
    </location>
</feature>
<proteinExistence type="predicted"/>
<accession>A0A1H0B858</accession>
<gene>
    <name evidence="3" type="ORF">SAMN05192554_1354</name>
</gene>
<dbReference type="Proteomes" id="UP000199370">
    <property type="component" value="Unassembled WGS sequence"/>
</dbReference>
<keyword evidence="4" id="KW-1185">Reference proteome</keyword>
<keyword evidence="1" id="KW-1133">Transmembrane helix</keyword>
<evidence type="ECO:0000256" key="1">
    <source>
        <dbReference type="SAM" id="Phobius"/>
    </source>
</evidence>
<reference evidence="3 4" key="1">
    <citation type="submission" date="2016-10" db="EMBL/GenBank/DDBJ databases">
        <authorList>
            <person name="de Groot N.N."/>
        </authorList>
    </citation>
    <scope>NUCLEOTIDE SEQUENCE [LARGE SCALE GENOMIC DNA]</scope>
    <source>
        <strain evidence="4">EB21,IBRC-M 10013,KCTC 4048</strain>
    </source>
</reference>
<dbReference type="RefSeq" id="WP_089736330.1">
    <property type="nucleotide sequence ID" value="NZ_FNIA01000035.1"/>
</dbReference>
<keyword evidence="1" id="KW-0812">Transmembrane</keyword>
<organism evidence="3 4">
    <name type="scientific">Haloarchaeobius iranensis</name>
    <dbReference type="NCBI Taxonomy" id="996166"/>
    <lineage>
        <taxon>Archaea</taxon>
        <taxon>Methanobacteriati</taxon>
        <taxon>Methanobacteriota</taxon>
        <taxon>Stenosarchaea group</taxon>
        <taxon>Halobacteria</taxon>
        <taxon>Halobacteriales</taxon>
        <taxon>Halorubellaceae</taxon>
        <taxon>Haloarchaeobius</taxon>
    </lineage>
</organism>